<proteinExistence type="predicted"/>
<organism evidence="1 2">
    <name type="scientific">Citrus x changshan-huyou</name>
    <dbReference type="NCBI Taxonomy" id="2935761"/>
    <lineage>
        <taxon>Eukaryota</taxon>
        <taxon>Viridiplantae</taxon>
        <taxon>Streptophyta</taxon>
        <taxon>Embryophyta</taxon>
        <taxon>Tracheophyta</taxon>
        <taxon>Spermatophyta</taxon>
        <taxon>Magnoliopsida</taxon>
        <taxon>eudicotyledons</taxon>
        <taxon>Gunneridae</taxon>
        <taxon>Pentapetalae</taxon>
        <taxon>rosids</taxon>
        <taxon>malvids</taxon>
        <taxon>Sapindales</taxon>
        <taxon>Rutaceae</taxon>
        <taxon>Aurantioideae</taxon>
        <taxon>Citrus</taxon>
    </lineage>
</organism>
<evidence type="ECO:0000313" key="2">
    <source>
        <dbReference type="Proteomes" id="UP001428341"/>
    </source>
</evidence>
<gene>
    <name evidence="1" type="ORF">WN944_014087</name>
</gene>
<protein>
    <submittedName>
        <fullName evidence="1">Uncharacterized protein</fullName>
    </submittedName>
</protein>
<evidence type="ECO:0000313" key="1">
    <source>
        <dbReference type="EMBL" id="KAK9198901.1"/>
    </source>
</evidence>
<reference evidence="1 2" key="1">
    <citation type="submission" date="2024-05" db="EMBL/GenBank/DDBJ databases">
        <title>Haplotype-resolved chromosome-level genome assembly of Huyou (Citrus changshanensis).</title>
        <authorList>
            <person name="Miao C."/>
            <person name="Chen W."/>
            <person name="Wu Y."/>
            <person name="Wang L."/>
            <person name="Zhao S."/>
            <person name="Grierson D."/>
            <person name="Xu C."/>
            <person name="Chen K."/>
        </authorList>
    </citation>
    <scope>NUCLEOTIDE SEQUENCE [LARGE SCALE GENOMIC DNA]</scope>
    <source>
        <strain evidence="1">01-14</strain>
        <tissue evidence="1">Leaf</tissue>
    </source>
</reference>
<keyword evidence="2" id="KW-1185">Reference proteome</keyword>
<name>A0AAP0M530_9ROSI</name>
<dbReference type="EMBL" id="JBCGBO010000005">
    <property type="protein sequence ID" value="KAK9198901.1"/>
    <property type="molecule type" value="Genomic_DNA"/>
</dbReference>
<sequence length="123" mass="14264">MKLFSELGCCCRPTGRRLEPEESPKNCVQVVLVGSGDRSSCSMRKRMNGSKFWRPELSVILEDRVVSFLESDHHQDQGKANADRYDDKNEDIVSYKSRSTAKRRRKNFMRMIIQTLSPTPYVF</sequence>
<dbReference type="PANTHER" id="PTHR35318:SF2">
    <property type="entry name" value="OS08G0138900 PROTEIN"/>
    <property type="match status" value="1"/>
</dbReference>
<dbReference type="PANTHER" id="PTHR35318">
    <property type="entry name" value="BNAA10G08410D PROTEIN"/>
    <property type="match status" value="1"/>
</dbReference>
<accession>A0AAP0M530</accession>
<dbReference type="Proteomes" id="UP001428341">
    <property type="component" value="Unassembled WGS sequence"/>
</dbReference>
<dbReference type="AlphaFoldDB" id="A0AAP0M530"/>
<comment type="caution">
    <text evidence="1">The sequence shown here is derived from an EMBL/GenBank/DDBJ whole genome shotgun (WGS) entry which is preliminary data.</text>
</comment>